<evidence type="ECO:0000313" key="2">
    <source>
        <dbReference type="EMBL" id="CAI0464558.1"/>
    </source>
</evidence>
<evidence type="ECO:0000256" key="1">
    <source>
        <dbReference type="SAM" id="Phobius"/>
    </source>
</evidence>
<name>A0AAV0P2F1_9ROSI</name>
<feature type="transmembrane region" description="Helical" evidence="1">
    <location>
        <begin position="43"/>
        <end position="65"/>
    </location>
</feature>
<dbReference type="EMBL" id="CAMGYJ010000008">
    <property type="protein sequence ID" value="CAI0464558.1"/>
    <property type="molecule type" value="Genomic_DNA"/>
</dbReference>
<proteinExistence type="predicted"/>
<keyword evidence="1" id="KW-1133">Transmembrane helix</keyword>
<gene>
    <name evidence="2" type="ORF">LITE_LOCUS36234</name>
</gene>
<organism evidence="2 3">
    <name type="scientific">Linum tenue</name>
    <dbReference type="NCBI Taxonomy" id="586396"/>
    <lineage>
        <taxon>Eukaryota</taxon>
        <taxon>Viridiplantae</taxon>
        <taxon>Streptophyta</taxon>
        <taxon>Embryophyta</taxon>
        <taxon>Tracheophyta</taxon>
        <taxon>Spermatophyta</taxon>
        <taxon>Magnoliopsida</taxon>
        <taxon>eudicotyledons</taxon>
        <taxon>Gunneridae</taxon>
        <taxon>Pentapetalae</taxon>
        <taxon>rosids</taxon>
        <taxon>fabids</taxon>
        <taxon>Malpighiales</taxon>
        <taxon>Linaceae</taxon>
        <taxon>Linum</taxon>
    </lineage>
</organism>
<dbReference type="Proteomes" id="UP001154282">
    <property type="component" value="Unassembled WGS sequence"/>
</dbReference>
<keyword evidence="3" id="KW-1185">Reference proteome</keyword>
<dbReference type="AlphaFoldDB" id="A0AAV0P2F1"/>
<reference evidence="2" key="1">
    <citation type="submission" date="2022-08" db="EMBL/GenBank/DDBJ databases">
        <authorList>
            <person name="Gutierrez-Valencia J."/>
        </authorList>
    </citation>
    <scope>NUCLEOTIDE SEQUENCE</scope>
</reference>
<sequence length="99" mass="10927">MKGRIAQPDDHASLIYCLRCHLSMGKDELINKLAFGSCFYSFLWFYFVVSTFMPGFSLCFLGCLVDSKFSSSLLCLKTPGYCGSQAPSKEVASIVKVAC</sequence>
<keyword evidence="1" id="KW-0472">Membrane</keyword>
<protein>
    <submittedName>
        <fullName evidence="2">Uncharacterized protein</fullName>
    </submittedName>
</protein>
<keyword evidence="1" id="KW-0812">Transmembrane</keyword>
<accession>A0AAV0P2F1</accession>
<evidence type="ECO:0000313" key="3">
    <source>
        <dbReference type="Proteomes" id="UP001154282"/>
    </source>
</evidence>
<comment type="caution">
    <text evidence="2">The sequence shown here is derived from an EMBL/GenBank/DDBJ whole genome shotgun (WGS) entry which is preliminary data.</text>
</comment>